<reference evidence="6 7" key="1">
    <citation type="submission" date="2018-06" db="EMBL/GenBank/DDBJ databases">
        <authorList>
            <consortium name="Pathogen Informatics"/>
            <person name="Doyle S."/>
        </authorList>
    </citation>
    <scope>NUCLEOTIDE SEQUENCE [LARGE SCALE GENOMIC DNA]</scope>
    <source>
        <strain evidence="6 7">NCTC10742</strain>
    </source>
</reference>
<dbReference type="RefSeq" id="WP_011894849.1">
    <property type="nucleotide sequence ID" value="NZ_JACKST010000156.1"/>
</dbReference>
<dbReference type="OMA" id="ADDWMTK"/>
<dbReference type="PANTHER" id="PTHR48111">
    <property type="entry name" value="REGULATOR OF RPOS"/>
    <property type="match status" value="1"/>
</dbReference>
<evidence type="ECO:0000259" key="5">
    <source>
        <dbReference type="PROSITE" id="PS51755"/>
    </source>
</evidence>
<dbReference type="CDD" id="cd17574">
    <property type="entry name" value="REC_OmpR"/>
    <property type="match status" value="1"/>
</dbReference>
<name>A0A378SNR8_9MYCO</name>
<dbReference type="SMART" id="SM00862">
    <property type="entry name" value="Trans_reg_C"/>
    <property type="match status" value="1"/>
</dbReference>
<dbReference type="AlphaFoldDB" id="A0A378SNR8"/>
<dbReference type="InterPro" id="IPR001867">
    <property type="entry name" value="OmpR/PhoB-type_DNA-bd"/>
</dbReference>
<accession>A0A378SNR8</accession>
<dbReference type="InterPro" id="IPR039420">
    <property type="entry name" value="WalR-like"/>
</dbReference>
<feature type="domain" description="Response regulatory" evidence="4">
    <location>
        <begin position="3"/>
        <end position="116"/>
    </location>
</feature>
<dbReference type="GO" id="GO:0005829">
    <property type="term" value="C:cytosol"/>
    <property type="evidence" value="ECO:0007669"/>
    <property type="project" value="TreeGrafter"/>
</dbReference>
<feature type="modified residue" description="4-aspartylphosphate" evidence="2">
    <location>
        <position position="52"/>
    </location>
</feature>
<dbReference type="InterPro" id="IPR036388">
    <property type="entry name" value="WH-like_DNA-bd_sf"/>
</dbReference>
<dbReference type="Pfam" id="PF00072">
    <property type="entry name" value="Response_reg"/>
    <property type="match status" value="1"/>
</dbReference>
<feature type="DNA-binding region" description="OmpR/PhoB-type" evidence="3">
    <location>
        <begin position="124"/>
        <end position="218"/>
    </location>
</feature>
<organism evidence="6 7">
    <name type="scientific">Mycolicibacterium gilvum</name>
    <dbReference type="NCBI Taxonomy" id="1804"/>
    <lineage>
        <taxon>Bacteria</taxon>
        <taxon>Bacillati</taxon>
        <taxon>Actinomycetota</taxon>
        <taxon>Actinomycetes</taxon>
        <taxon>Mycobacteriales</taxon>
        <taxon>Mycobacteriaceae</taxon>
        <taxon>Mycolicibacterium</taxon>
    </lineage>
</organism>
<feature type="domain" description="OmpR/PhoB-type" evidence="5">
    <location>
        <begin position="124"/>
        <end position="218"/>
    </location>
</feature>
<evidence type="ECO:0000313" key="7">
    <source>
        <dbReference type="Proteomes" id="UP000254291"/>
    </source>
</evidence>
<dbReference type="EMBL" id="UGQM01000001">
    <property type="protein sequence ID" value="STZ43037.1"/>
    <property type="molecule type" value="Genomic_DNA"/>
</dbReference>
<dbReference type="Gene3D" id="1.10.10.10">
    <property type="entry name" value="Winged helix-like DNA-binding domain superfamily/Winged helix DNA-binding domain"/>
    <property type="match status" value="1"/>
</dbReference>
<gene>
    <name evidence="6" type="primary">tcrA</name>
    <name evidence="6" type="ORF">NCTC10742_02254</name>
</gene>
<dbReference type="SUPFAM" id="SSF52172">
    <property type="entry name" value="CheY-like"/>
    <property type="match status" value="1"/>
</dbReference>
<evidence type="ECO:0000313" key="6">
    <source>
        <dbReference type="EMBL" id="STZ43037.1"/>
    </source>
</evidence>
<dbReference type="Gene3D" id="3.40.50.2300">
    <property type="match status" value="1"/>
</dbReference>
<proteinExistence type="predicted"/>
<dbReference type="GO" id="GO:0032993">
    <property type="term" value="C:protein-DNA complex"/>
    <property type="evidence" value="ECO:0007669"/>
    <property type="project" value="TreeGrafter"/>
</dbReference>
<dbReference type="GO" id="GO:0000156">
    <property type="term" value="F:phosphorelay response regulator activity"/>
    <property type="evidence" value="ECO:0007669"/>
    <property type="project" value="TreeGrafter"/>
</dbReference>
<evidence type="ECO:0000259" key="4">
    <source>
        <dbReference type="PROSITE" id="PS50110"/>
    </source>
</evidence>
<evidence type="ECO:0000256" key="1">
    <source>
        <dbReference type="ARBA" id="ARBA00023125"/>
    </source>
</evidence>
<keyword evidence="1 3" id="KW-0238">DNA-binding</keyword>
<dbReference type="PROSITE" id="PS51755">
    <property type="entry name" value="OMPR_PHOB"/>
    <property type="match status" value="1"/>
</dbReference>
<sequence>MAAVLIAEDEPRISALVRKGLSANGFSVTVVPDGPSAYAYAHSGAFDLMVLDTGLPGMDGLSVLRRLRAEGSALPVIVLTTRTTGADTAALLGGADDVIAKPFRLEDLVSRVRTRLSPGRAARTHTLSYGNLRLDLRTRRAHVGDYSVDLSAREFALAEMFLRHPGQVLTRDQLLRQVWGNDYEPGSNVVDVYVRYLRRKLGARRFVTLRGMGYRLEAVH</sequence>
<dbReference type="InterPro" id="IPR001789">
    <property type="entry name" value="Sig_transdc_resp-reg_receiver"/>
</dbReference>
<evidence type="ECO:0000256" key="3">
    <source>
        <dbReference type="PROSITE-ProRule" id="PRU01091"/>
    </source>
</evidence>
<dbReference type="Pfam" id="PF00486">
    <property type="entry name" value="Trans_reg_C"/>
    <property type="match status" value="1"/>
</dbReference>
<dbReference type="SMART" id="SM00448">
    <property type="entry name" value="REC"/>
    <property type="match status" value="1"/>
</dbReference>
<dbReference type="PROSITE" id="PS50110">
    <property type="entry name" value="RESPONSE_REGULATORY"/>
    <property type="match status" value="1"/>
</dbReference>
<protein>
    <submittedName>
        <fullName evidence="6">Two component transcriptional regulator</fullName>
    </submittedName>
</protein>
<dbReference type="PANTHER" id="PTHR48111:SF38">
    <property type="entry name" value="TWO-COMPONENT RESPONSE REGULATOR"/>
    <property type="match status" value="1"/>
</dbReference>
<dbReference type="Proteomes" id="UP000254291">
    <property type="component" value="Unassembled WGS sequence"/>
</dbReference>
<evidence type="ECO:0000256" key="2">
    <source>
        <dbReference type="PROSITE-ProRule" id="PRU00169"/>
    </source>
</evidence>
<dbReference type="GO" id="GO:0000976">
    <property type="term" value="F:transcription cis-regulatory region binding"/>
    <property type="evidence" value="ECO:0007669"/>
    <property type="project" value="TreeGrafter"/>
</dbReference>
<dbReference type="GO" id="GO:0006355">
    <property type="term" value="P:regulation of DNA-templated transcription"/>
    <property type="evidence" value="ECO:0007669"/>
    <property type="project" value="InterPro"/>
</dbReference>
<keyword evidence="2" id="KW-0597">Phosphoprotein</keyword>
<dbReference type="InterPro" id="IPR011006">
    <property type="entry name" value="CheY-like_superfamily"/>
</dbReference>
<dbReference type="CDD" id="cd00383">
    <property type="entry name" value="trans_reg_C"/>
    <property type="match status" value="1"/>
</dbReference>